<gene>
    <name evidence="4" type="ORF">CLV67_110327</name>
</gene>
<evidence type="ECO:0000259" key="3">
    <source>
        <dbReference type="PROSITE" id="PS51755"/>
    </source>
</evidence>
<comment type="caution">
    <text evidence="4">The sequence shown here is derived from an EMBL/GenBank/DDBJ whole genome shotgun (WGS) entry which is preliminary data.</text>
</comment>
<evidence type="ECO:0000313" key="5">
    <source>
        <dbReference type="Proteomes" id="UP000239415"/>
    </source>
</evidence>
<dbReference type="GO" id="GO:0006355">
    <property type="term" value="P:regulation of DNA-templated transcription"/>
    <property type="evidence" value="ECO:0007669"/>
    <property type="project" value="InterPro"/>
</dbReference>
<proteinExistence type="predicted"/>
<dbReference type="PROSITE" id="PS51755">
    <property type="entry name" value="OMPR_PHOB"/>
    <property type="match status" value="1"/>
</dbReference>
<dbReference type="InterPro" id="IPR016032">
    <property type="entry name" value="Sig_transdc_resp-reg_C-effctor"/>
</dbReference>
<organism evidence="4 5">
    <name type="scientific">Actinoplanes italicus</name>
    <dbReference type="NCBI Taxonomy" id="113567"/>
    <lineage>
        <taxon>Bacteria</taxon>
        <taxon>Bacillati</taxon>
        <taxon>Actinomycetota</taxon>
        <taxon>Actinomycetes</taxon>
        <taxon>Micromonosporales</taxon>
        <taxon>Micromonosporaceae</taxon>
        <taxon>Actinoplanes</taxon>
    </lineage>
</organism>
<dbReference type="AlphaFoldDB" id="A0A2T0K927"/>
<name>A0A2T0K927_9ACTN</name>
<dbReference type="SUPFAM" id="SSF46894">
    <property type="entry name" value="C-terminal effector domain of the bipartite response regulators"/>
    <property type="match status" value="1"/>
</dbReference>
<dbReference type="Pfam" id="PF00486">
    <property type="entry name" value="Trans_reg_C"/>
    <property type="match status" value="1"/>
</dbReference>
<evidence type="ECO:0000256" key="1">
    <source>
        <dbReference type="ARBA" id="ARBA00023125"/>
    </source>
</evidence>
<dbReference type="GO" id="GO:0000160">
    <property type="term" value="P:phosphorelay signal transduction system"/>
    <property type="evidence" value="ECO:0007669"/>
    <property type="project" value="InterPro"/>
</dbReference>
<dbReference type="Proteomes" id="UP000239415">
    <property type="component" value="Unassembled WGS sequence"/>
</dbReference>
<accession>A0A2T0K927</accession>
<keyword evidence="5" id="KW-1185">Reference proteome</keyword>
<dbReference type="EMBL" id="PVMZ01000010">
    <property type="protein sequence ID" value="PRX19575.1"/>
    <property type="molecule type" value="Genomic_DNA"/>
</dbReference>
<evidence type="ECO:0000313" key="4">
    <source>
        <dbReference type="EMBL" id="PRX19575.1"/>
    </source>
</evidence>
<evidence type="ECO:0000256" key="2">
    <source>
        <dbReference type="PROSITE-ProRule" id="PRU01091"/>
    </source>
</evidence>
<feature type="DNA-binding region" description="OmpR/PhoB-type" evidence="2">
    <location>
        <begin position="1"/>
        <end position="31"/>
    </location>
</feature>
<reference evidence="4 5" key="1">
    <citation type="submission" date="2018-03" db="EMBL/GenBank/DDBJ databases">
        <title>Genomic Encyclopedia of Archaeal and Bacterial Type Strains, Phase II (KMG-II): from individual species to whole genera.</title>
        <authorList>
            <person name="Goeker M."/>
        </authorList>
    </citation>
    <scope>NUCLEOTIDE SEQUENCE [LARGE SCALE GENOMIC DNA]</scope>
    <source>
        <strain evidence="4 5">DSM 43146</strain>
    </source>
</reference>
<dbReference type="GO" id="GO:0003677">
    <property type="term" value="F:DNA binding"/>
    <property type="evidence" value="ECO:0007669"/>
    <property type="project" value="UniProtKB-UniRule"/>
</dbReference>
<dbReference type="Gene3D" id="1.10.10.10">
    <property type="entry name" value="Winged helix-like DNA-binding domain superfamily/Winged helix DNA-binding domain"/>
    <property type="match status" value="1"/>
</dbReference>
<dbReference type="InterPro" id="IPR036388">
    <property type="entry name" value="WH-like_DNA-bd_sf"/>
</dbReference>
<keyword evidence="1 2" id="KW-0238">DNA-binding</keyword>
<dbReference type="InterPro" id="IPR001867">
    <property type="entry name" value="OmpR/PhoB-type_DNA-bd"/>
</dbReference>
<sequence length="33" mass="3696">MYVGYLRKKIDHPFGRNAIETVRGAGYRLAADG</sequence>
<feature type="domain" description="OmpR/PhoB-type" evidence="3">
    <location>
        <begin position="1"/>
        <end position="31"/>
    </location>
</feature>
<protein>
    <submittedName>
        <fullName evidence="4">Transcriptional regulator</fullName>
    </submittedName>
</protein>